<proteinExistence type="inferred from homology"/>
<dbReference type="PROSITE" id="PS00022">
    <property type="entry name" value="EGF_1"/>
    <property type="match status" value="1"/>
</dbReference>
<dbReference type="Gene3D" id="3.20.20.70">
    <property type="entry name" value="Aldolase class I"/>
    <property type="match status" value="1"/>
</dbReference>
<feature type="domain" description="EGF-like" evidence="8">
    <location>
        <begin position="345"/>
        <end position="392"/>
    </location>
</feature>
<dbReference type="PROSITE" id="PS01186">
    <property type="entry name" value="EGF_2"/>
    <property type="match status" value="1"/>
</dbReference>
<evidence type="ECO:0000256" key="7">
    <source>
        <dbReference type="SAM" id="SignalP"/>
    </source>
</evidence>
<accession>A0AAN5CTT7</accession>
<dbReference type="GO" id="GO:0004415">
    <property type="term" value="F:hyalurononglucosaminidase activity"/>
    <property type="evidence" value="ECO:0007669"/>
    <property type="project" value="UniProtKB-UniRule"/>
</dbReference>
<dbReference type="PIRSF" id="PIRSF038193">
    <property type="entry name" value="Hyaluronidase"/>
    <property type="match status" value="1"/>
</dbReference>
<name>A0AAN5CTT7_9BILA</name>
<dbReference type="InterPro" id="IPR017853">
    <property type="entry name" value="GH"/>
</dbReference>
<feature type="non-terminal residue" evidence="9">
    <location>
        <position position="1"/>
    </location>
</feature>
<comment type="catalytic activity">
    <reaction evidence="6">
        <text>Random hydrolysis of (1-&gt;4)-linkages between N-acetyl-beta-D-glucosamine and D-glucuronate residues in hyaluronate.</text>
        <dbReference type="EC" id="3.2.1.35"/>
    </reaction>
</comment>
<dbReference type="CDD" id="cd00054">
    <property type="entry name" value="EGF_CA"/>
    <property type="match status" value="1"/>
</dbReference>
<evidence type="ECO:0000256" key="3">
    <source>
        <dbReference type="PIRSR" id="PIRSR038193-1"/>
    </source>
</evidence>
<dbReference type="SMART" id="SM00181">
    <property type="entry name" value="EGF"/>
    <property type="match status" value="1"/>
</dbReference>
<keyword evidence="6" id="KW-0326">Glycosidase</keyword>
<evidence type="ECO:0000256" key="4">
    <source>
        <dbReference type="PIRSR" id="PIRSR038193-3"/>
    </source>
</evidence>
<organism evidence="9 10">
    <name type="scientific">Pristionchus mayeri</name>
    <dbReference type="NCBI Taxonomy" id="1317129"/>
    <lineage>
        <taxon>Eukaryota</taxon>
        <taxon>Metazoa</taxon>
        <taxon>Ecdysozoa</taxon>
        <taxon>Nematoda</taxon>
        <taxon>Chromadorea</taxon>
        <taxon>Rhabditida</taxon>
        <taxon>Rhabditina</taxon>
        <taxon>Diplogasteromorpha</taxon>
        <taxon>Diplogasteroidea</taxon>
        <taxon>Neodiplogasteridae</taxon>
        <taxon>Pristionchus</taxon>
    </lineage>
</organism>
<dbReference type="EC" id="3.2.1.35" evidence="6"/>
<dbReference type="PRINTS" id="PR00846">
    <property type="entry name" value="GLHYDRLASE56"/>
</dbReference>
<evidence type="ECO:0000256" key="6">
    <source>
        <dbReference type="RuleBase" id="RU610713"/>
    </source>
</evidence>
<comment type="caution">
    <text evidence="9">The sequence shown here is derived from an EMBL/GenBank/DDBJ whole genome shotgun (WGS) entry which is preliminary data.</text>
</comment>
<evidence type="ECO:0000256" key="1">
    <source>
        <dbReference type="ARBA" id="ARBA00008871"/>
    </source>
</evidence>
<dbReference type="PANTHER" id="PTHR11769:SF35">
    <property type="entry name" value="HYALURONIDASE"/>
    <property type="match status" value="1"/>
</dbReference>
<keyword evidence="7" id="KW-0732">Signal</keyword>
<feature type="disulfide bond" evidence="4">
    <location>
        <begin position="349"/>
        <end position="360"/>
    </location>
</feature>
<keyword evidence="2 4" id="KW-1015">Disulfide bond</keyword>
<comment type="caution">
    <text evidence="5">Lacks conserved residue(s) required for the propagation of feature annotation.</text>
</comment>
<comment type="similarity">
    <text evidence="1 6">Belongs to the glycosyl hydrolase 56 family.</text>
</comment>
<keyword evidence="6" id="KW-0378">Hydrolase</keyword>
<feature type="disulfide bond" evidence="4">
    <location>
        <begin position="200"/>
        <end position="212"/>
    </location>
</feature>
<dbReference type="PANTHER" id="PTHR11769">
    <property type="entry name" value="HYALURONIDASE"/>
    <property type="match status" value="1"/>
</dbReference>
<reference evidence="10" key="1">
    <citation type="submission" date="2022-10" db="EMBL/GenBank/DDBJ databases">
        <title>Genome assembly of Pristionchus species.</title>
        <authorList>
            <person name="Yoshida K."/>
            <person name="Sommer R.J."/>
        </authorList>
    </citation>
    <scope>NUCLEOTIDE SEQUENCE [LARGE SCALE GENOMIC DNA]</scope>
    <source>
        <strain evidence="10">RS5460</strain>
    </source>
</reference>
<dbReference type="InterPro" id="IPR018155">
    <property type="entry name" value="Hyaluronidase"/>
</dbReference>
<dbReference type="SUPFAM" id="SSF51445">
    <property type="entry name" value="(Trans)glycosidases"/>
    <property type="match status" value="1"/>
</dbReference>
<dbReference type="PROSITE" id="PS50026">
    <property type="entry name" value="EGF_3"/>
    <property type="match status" value="1"/>
</dbReference>
<dbReference type="Pfam" id="PF01630">
    <property type="entry name" value="Glyco_hydro_56"/>
    <property type="match status" value="1"/>
</dbReference>
<feature type="disulfide bond" evidence="5">
    <location>
        <begin position="382"/>
        <end position="391"/>
    </location>
</feature>
<dbReference type="GO" id="GO:0030214">
    <property type="term" value="P:hyaluronan catabolic process"/>
    <property type="evidence" value="ECO:0007669"/>
    <property type="project" value="TreeGrafter"/>
</dbReference>
<evidence type="ECO:0000313" key="9">
    <source>
        <dbReference type="EMBL" id="GMR50275.1"/>
    </source>
</evidence>
<evidence type="ECO:0000256" key="2">
    <source>
        <dbReference type="ARBA" id="ARBA00023157"/>
    </source>
</evidence>
<gene>
    <name evidence="9" type="ORF">PMAYCL1PPCAC_20470</name>
</gene>
<feature type="signal peptide" evidence="7">
    <location>
        <begin position="1"/>
        <end position="15"/>
    </location>
</feature>
<sequence length="415" mass="47261">LRLLLLLLFAQVSQSARKTSDYFKVYWNSPTARCLKKYNVTIPLPDYKIISNKGQEFVGEQISTFYEYNIGLWPRFEKYNSSDSVNGGLPQLANLTQHLALVVDRINQVFPDPNFDGPAIFDVEEWRPTYVLNWGVKKVYREKSVKLAKKRNPSLSDKQAVAYGAFEFDEAARAILVETLRLARKLRPRAKWGYYGFPYCNYDAGENGEYACSDQFRKYNDQMRWLYAEQTGLFPSIYISSGSVPDVNMLYIHAILAETKRIQRSSATKLSIYAYTKIEYNPYDKSAPFYTKRDLCNSLRQLTDIGAEGALLWSTDKDLDAGRCSRIAENIGKTSGPYIDAIRSRAEFCSKNRCSGNGKCILENEPLNCDLELDVSDHSCECDDGWKGPRCELSTSAFPTPPRLQSSYLSSSYLS</sequence>
<dbReference type="Proteomes" id="UP001328107">
    <property type="component" value="Unassembled WGS sequence"/>
</dbReference>
<evidence type="ECO:0000256" key="5">
    <source>
        <dbReference type="PROSITE-ProRule" id="PRU00076"/>
    </source>
</evidence>
<keyword evidence="5" id="KW-0245">EGF-like domain</keyword>
<keyword evidence="10" id="KW-1185">Reference proteome</keyword>
<dbReference type="GO" id="GO:0005975">
    <property type="term" value="P:carbohydrate metabolic process"/>
    <property type="evidence" value="ECO:0007669"/>
    <property type="project" value="InterPro"/>
</dbReference>
<feature type="active site" description="Proton donor" evidence="3">
    <location>
        <position position="124"/>
    </location>
</feature>
<dbReference type="AlphaFoldDB" id="A0AAN5CTT7"/>
<evidence type="ECO:0000313" key="10">
    <source>
        <dbReference type="Proteomes" id="UP001328107"/>
    </source>
</evidence>
<dbReference type="InterPro" id="IPR000742">
    <property type="entry name" value="EGF"/>
</dbReference>
<dbReference type="EMBL" id="BTRK01000004">
    <property type="protein sequence ID" value="GMR50275.1"/>
    <property type="molecule type" value="Genomic_DNA"/>
</dbReference>
<dbReference type="InterPro" id="IPR013785">
    <property type="entry name" value="Aldolase_TIM"/>
</dbReference>
<evidence type="ECO:0000259" key="8">
    <source>
        <dbReference type="PROSITE" id="PS50026"/>
    </source>
</evidence>
<protein>
    <recommendedName>
        <fullName evidence="6">Hyaluronidase</fullName>
        <ecNumber evidence="6">3.2.1.35</ecNumber>
    </recommendedName>
</protein>
<feature type="chain" id="PRO_5042873976" description="Hyaluronidase" evidence="7">
    <location>
        <begin position="16"/>
        <end position="415"/>
    </location>
</feature>
<feature type="disulfide bond" evidence="4">
    <location>
        <begin position="34"/>
        <end position="324"/>
    </location>
</feature>